<evidence type="ECO:0000256" key="1">
    <source>
        <dbReference type="SAM" id="MobiDB-lite"/>
    </source>
</evidence>
<feature type="compositionally biased region" description="Basic and acidic residues" evidence="1">
    <location>
        <begin position="8"/>
        <end position="24"/>
    </location>
</feature>
<organism evidence="2 3">
    <name type="scientific">Dothidotthia symphoricarpi CBS 119687</name>
    <dbReference type="NCBI Taxonomy" id="1392245"/>
    <lineage>
        <taxon>Eukaryota</taxon>
        <taxon>Fungi</taxon>
        <taxon>Dikarya</taxon>
        <taxon>Ascomycota</taxon>
        <taxon>Pezizomycotina</taxon>
        <taxon>Dothideomycetes</taxon>
        <taxon>Pleosporomycetidae</taxon>
        <taxon>Pleosporales</taxon>
        <taxon>Dothidotthiaceae</taxon>
        <taxon>Dothidotthia</taxon>
    </lineage>
</organism>
<sequence>MPPKKTPATKEDQHSKKGDGKDEVSASPATGGRTTRGQAAKATGSDSPDARPQPPLIRVGGRIAYHDFGTGTCAEIERHRKVVERNLQKKESVVLSGSDEIRNLHMKRVRLVDELKSAAAGRATKITSELKILDKRLEDNGHAVREWKAVVALYEDFMYYQNPRHRQHFLKDTAKKPTIYEETLAKSIGNIPPVKFTTDDNYNQKANPYVRGMRASRVGVTSRMRRELAPQELHMRTPVWRRRPLGVGRPLERPREPPLELALDLEQIEAKRLEIDSKPDDGTRDVEYMNHDARRIAELDLGALNVSRDRLDRLRTEGGLFISAKEDSDDWPTSFDYLSAVRDSIMAIVPAAPNHENKRKKAGGPDVLGEGESESADESDYEDFGFTRPLKPLKTDYGYEVVTKWPETRPGRKEWHTDRLLSPASAAGSSPTQSEHSVIEEVDDEDKESDHEGEESDHEDEESDYEGDLFVQSYLEGSSDVE</sequence>
<feature type="compositionally biased region" description="Acidic residues" evidence="1">
    <location>
        <begin position="369"/>
        <end position="383"/>
    </location>
</feature>
<accession>A0A6A6AGC8</accession>
<feature type="region of interest" description="Disordered" evidence="1">
    <location>
        <begin position="355"/>
        <end position="482"/>
    </location>
</feature>
<dbReference type="OrthoDB" id="3798423at2759"/>
<proteinExistence type="predicted"/>
<feature type="compositionally biased region" description="Basic and acidic residues" evidence="1">
    <location>
        <begin position="406"/>
        <end position="419"/>
    </location>
</feature>
<name>A0A6A6AGC8_9PLEO</name>
<keyword evidence="3" id="KW-1185">Reference proteome</keyword>
<dbReference type="Proteomes" id="UP000799771">
    <property type="component" value="Unassembled WGS sequence"/>
</dbReference>
<feature type="compositionally biased region" description="Low complexity" evidence="1">
    <location>
        <begin position="422"/>
        <end position="431"/>
    </location>
</feature>
<evidence type="ECO:0000313" key="3">
    <source>
        <dbReference type="Proteomes" id="UP000799771"/>
    </source>
</evidence>
<dbReference type="GeneID" id="54411856"/>
<feature type="region of interest" description="Disordered" evidence="1">
    <location>
        <begin position="1"/>
        <end position="56"/>
    </location>
</feature>
<protein>
    <submittedName>
        <fullName evidence="2">Uncharacterized protein</fullName>
    </submittedName>
</protein>
<gene>
    <name evidence="2" type="ORF">P153DRAFT_395741</name>
</gene>
<dbReference type="AlphaFoldDB" id="A0A6A6AGC8"/>
<feature type="compositionally biased region" description="Acidic residues" evidence="1">
    <location>
        <begin position="440"/>
        <end position="467"/>
    </location>
</feature>
<dbReference type="EMBL" id="ML977504">
    <property type="protein sequence ID" value="KAF2130313.1"/>
    <property type="molecule type" value="Genomic_DNA"/>
</dbReference>
<evidence type="ECO:0000313" key="2">
    <source>
        <dbReference type="EMBL" id="KAF2130313.1"/>
    </source>
</evidence>
<reference evidence="2" key="1">
    <citation type="journal article" date="2020" name="Stud. Mycol.">
        <title>101 Dothideomycetes genomes: a test case for predicting lifestyles and emergence of pathogens.</title>
        <authorList>
            <person name="Haridas S."/>
            <person name="Albert R."/>
            <person name="Binder M."/>
            <person name="Bloem J."/>
            <person name="Labutti K."/>
            <person name="Salamov A."/>
            <person name="Andreopoulos B."/>
            <person name="Baker S."/>
            <person name="Barry K."/>
            <person name="Bills G."/>
            <person name="Bluhm B."/>
            <person name="Cannon C."/>
            <person name="Castanera R."/>
            <person name="Culley D."/>
            <person name="Daum C."/>
            <person name="Ezra D."/>
            <person name="Gonzalez J."/>
            <person name="Henrissat B."/>
            <person name="Kuo A."/>
            <person name="Liang C."/>
            <person name="Lipzen A."/>
            <person name="Lutzoni F."/>
            <person name="Magnuson J."/>
            <person name="Mondo S."/>
            <person name="Nolan M."/>
            <person name="Ohm R."/>
            <person name="Pangilinan J."/>
            <person name="Park H.-J."/>
            <person name="Ramirez L."/>
            <person name="Alfaro M."/>
            <person name="Sun H."/>
            <person name="Tritt A."/>
            <person name="Yoshinaga Y."/>
            <person name="Zwiers L.-H."/>
            <person name="Turgeon B."/>
            <person name="Goodwin S."/>
            <person name="Spatafora J."/>
            <person name="Crous P."/>
            <person name="Grigoriev I."/>
        </authorList>
    </citation>
    <scope>NUCLEOTIDE SEQUENCE</scope>
    <source>
        <strain evidence="2">CBS 119687</strain>
    </source>
</reference>
<dbReference type="RefSeq" id="XP_033524700.1">
    <property type="nucleotide sequence ID" value="XM_033671424.1"/>
</dbReference>